<feature type="non-terminal residue" evidence="1">
    <location>
        <position position="1"/>
    </location>
</feature>
<gene>
    <name evidence="1" type="ORF">LCGC14_1903600</name>
</gene>
<protein>
    <submittedName>
        <fullName evidence="1">Uncharacterized protein</fullName>
    </submittedName>
</protein>
<evidence type="ECO:0000313" key="1">
    <source>
        <dbReference type="EMBL" id="KKL90545.1"/>
    </source>
</evidence>
<name>A0A0F9I9Q8_9ZZZZ</name>
<reference evidence="1" key="1">
    <citation type="journal article" date="2015" name="Nature">
        <title>Complex archaea that bridge the gap between prokaryotes and eukaryotes.</title>
        <authorList>
            <person name="Spang A."/>
            <person name="Saw J.H."/>
            <person name="Jorgensen S.L."/>
            <person name="Zaremba-Niedzwiedzka K."/>
            <person name="Martijn J."/>
            <person name="Lind A.E."/>
            <person name="van Eijk R."/>
            <person name="Schleper C."/>
            <person name="Guy L."/>
            <person name="Ettema T.J."/>
        </authorList>
    </citation>
    <scope>NUCLEOTIDE SEQUENCE</scope>
</reference>
<proteinExistence type="predicted"/>
<sequence>LFQWEGNEKIVSFKFSESRYLIVGDTLGDSIPQIIPTESCDRPCRCMFPLELIVQRQWRCEPPKSSTITYTELKGDIR</sequence>
<dbReference type="EMBL" id="LAZR01019981">
    <property type="protein sequence ID" value="KKL90545.1"/>
    <property type="molecule type" value="Genomic_DNA"/>
</dbReference>
<comment type="caution">
    <text evidence="1">The sequence shown here is derived from an EMBL/GenBank/DDBJ whole genome shotgun (WGS) entry which is preliminary data.</text>
</comment>
<dbReference type="AlphaFoldDB" id="A0A0F9I9Q8"/>
<organism evidence="1">
    <name type="scientific">marine sediment metagenome</name>
    <dbReference type="NCBI Taxonomy" id="412755"/>
    <lineage>
        <taxon>unclassified sequences</taxon>
        <taxon>metagenomes</taxon>
        <taxon>ecological metagenomes</taxon>
    </lineage>
</organism>
<accession>A0A0F9I9Q8</accession>